<dbReference type="RefSeq" id="WP_158597191.1">
    <property type="nucleotide sequence ID" value="NZ_BBIO01000011.1"/>
</dbReference>
<dbReference type="PANTHER" id="PTHR47506">
    <property type="entry name" value="TRANSCRIPTIONAL REGULATORY PROTEIN"/>
    <property type="match status" value="1"/>
</dbReference>
<evidence type="ECO:0000259" key="6">
    <source>
        <dbReference type="PROSITE" id="PS50977"/>
    </source>
</evidence>
<dbReference type="InterPro" id="IPR011075">
    <property type="entry name" value="TetR_C"/>
</dbReference>
<dbReference type="SUPFAM" id="SSF46689">
    <property type="entry name" value="Homeodomain-like"/>
    <property type="match status" value="1"/>
</dbReference>
<reference evidence="7 8" key="1">
    <citation type="submission" date="2014-07" db="EMBL/GenBank/DDBJ databases">
        <title>Tepidicaulis marinum gen. nov., sp. nov., a novel marine bacterium denitrifying nitrate to nitrous oxide strictly under microaerobic conditions.</title>
        <authorList>
            <person name="Takeuchi M."/>
            <person name="Yamagishi T."/>
            <person name="Kamagata Y."/>
            <person name="Oshima K."/>
            <person name="Hattori M."/>
            <person name="Katayama T."/>
            <person name="Hanada S."/>
            <person name="Tamaki H."/>
            <person name="Marumo K."/>
            <person name="Maeda H."/>
            <person name="Nedachi M."/>
            <person name="Iwasaki W."/>
            <person name="Suwa Y."/>
            <person name="Sakata S."/>
        </authorList>
    </citation>
    <scope>NUCLEOTIDE SEQUENCE [LARGE SCALE GENOMIC DNA]</scope>
    <source>
        <strain evidence="7 8">MA2</strain>
    </source>
</reference>
<evidence type="ECO:0000313" key="8">
    <source>
        <dbReference type="Proteomes" id="UP000028702"/>
    </source>
</evidence>
<keyword evidence="1" id="KW-0805">Transcription regulation</keyword>
<keyword evidence="2 4" id="KW-0238">DNA-binding</keyword>
<dbReference type="PROSITE" id="PS50977">
    <property type="entry name" value="HTH_TETR_2"/>
    <property type="match status" value="1"/>
</dbReference>
<dbReference type="InterPro" id="IPR009057">
    <property type="entry name" value="Homeodomain-like_sf"/>
</dbReference>
<dbReference type="EMBL" id="BBIO01000011">
    <property type="protein sequence ID" value="GAK45687.1"/>
    <property type="molecule type" value="Genomic_DNA"/>
</dbReference>
<dbReference type="Proteomes" id="UP000028702">
    <property type="component" value="Unassembled WGS sequence"/>
</dbReference>
<gene>
    <name evidence="7" type="ORF">M2A_2186</name>
</gene>
<sequence length="217" mass="23950">MQEKIPSNASFPLNPDKDGRQIRGDRTRQALVESAFEEIYMHGFRAASLNDIIKKAGCTKGSLYHHFADKHALGLAATAEFMGAHIKELWIDPLAETADPLTSIRTIIGHYAFGDVGHDPRLGCPFQNLTQEMAGIDEDFQNYFKNLFEAWRDALVDALKRGERNGTVRKGIDAESVATLIIASHQGVASMIKATQDEGVGHTATSAFFDYLDSLRP</sequence>
<dbReference type="PANTHER" id="PTHR47506:SF3">
    <property type="entry name" value="HTH-TYPE TRANSCRIPTIONAL REGULATOR LMRA"/>
    <property type="match status" value="1"/>
</dbReference>
<dbReference type="Pfam" id="PF16925">
    <property type="entry name" value="TetR_C_13"/>
    <property type="match status" value="1"/>
</dbReference>
<feature type="DNA-binding region" description="H-T-H motif" evidence="4">
    <location>
        <begin position="48"/>
        <end position="67"/>
    </location>
</feature>
<dbReference type="GO" id="GO:0003677">
    <property type="term" value="F:DNA binding"/>
    <property type="evidence" value="ECO:0007669"/>
    <property type="project" value="UniProtKB-UniRule"/>
</dbReference>
<organism evidence="7 8">
    <name type="scientific">Tepidicaulis marinus</name>
    <dbReference type="NCBI Taxonomy" id="1333998"/>
    <lineage>
        <taxon>Bacteria</taxon>
        <taxon>Pseudomonadati</taxon>
        <taxon>Pseudomonadota</taxon>
        <taxon>Alphaproteobacteria</taxon>
        <taxon>Hyphomicrobiales</taxon>
        <taxon>Parvibaculaceae</taxon>
        <taxon>Tepidicaulis</taxon>
    </lineage>
</organism>
<dbReference type="Gene3D" id="1.10.357.10">
    <property type="entry name" value="Tetracycline Repressor, domain 2"/>
    <property type="match status" value="1"/>
</dbReference>
<evidence type="ECO:0000256" key="5">
    <source>
        <dbReference type="SAM" id="MobiDB-lite"/>
    </source>
</evidence>
<keyword evidence="8" id="KW-1185">Reference proteome</keyword>
<dbReference type="eggNOG" id="COG1309">
    <property type="taxonomic scope" value="Bacteria"/>
</dbReference>
<comment type="caution">
    <text evidence="7">The sequence shown here is derived from an EMBL/GenBank/DDBJ whole genome shotgun (WGS) entry which is preliminary data.</text>
</comment>
<dbReference type="InterPro" id="IPR036271">
    <property type="entry name" value="Tet_transcr_reg_TetR-rel_C_sf"/>
</dbReference>
<dbReference type="STRING" id="1333998.M2A_2186"/>
<accession>A0A081BCB9</accession>
<keyword evidence="3" id="KW-0804">Transcription</keyword>
<dbReference type="Pfam" id="PF00440">
    <property type="entry name" value="TetR_N"/>
    <property type="match status" value="1"/>
</dbReference>
<evidence type="ECO:0000256" key="3">
    <source>
        <dbReference type="ARBA" id="ARBA00023163"/>
    </source>
</evidence>
<evidence type="ECO:0000313" key="7">
    <source>
        <dbReference type="EMBL" id="GAK45687.1"/>
    </source>
</evidence>
<feature type="region of interest" description="Disordered" evidence="5">
    <location>
        <begin position="1"/>
        <end position="23"/>
    </location>
</feature>
<protein>
    <submittedName>
        <fullName evidence="7">Transcriptional regulator, TetR family</fullName>
    </submittedName>
</protein>
<dbReference type="PRINTS" id="PR00455">
    <property type="entry name" value="HTHTETR"/>
</dbReference>
<dbReference type="SUPFAM" id="SSF48498">
    <property type="entry name" value="Tetracyclin repressor-like, C-terminal domain"/>
    <property type="match status" value="1"/>
</dbReference>
<evidence type="ECO:0000256" key="2">
    <source>
        <dbReference type="ARBA" id="ARBA00023125"/>
    </source>
</evidence>
<evidence type="ECO:0000256" key="1">
    <source>
        <dbReference type="ARBA" id="ARBA00023015"/>
    </source>
</evidence>
<dbReference type="InterPro" id="IPR001647">
    <property type="entry name" value="HTH_TetR"/>
</dbReference>
<feature type="domain" description="HTH tetR-type" evidence="6">
    <location>
        <begin position="25"/>
        <end position="85"/>
    </location>
</feature>
<name>A0A081BCB9_9HYPH</name>
<proteinExistence type="predicted"/>
<dbReference type="AlphaFoldDB" id="A0A081BCB9"/>
<evidence type="ECO:0000256" key="4">
    <source>
        <dbReference type="PROSITE-ProRule" id="PRU00335"/>
    </source>
</evidence>
<feature type="compositionally biased region" description="Polar residues" evidence="5">
    <location>
        <begin position="1"/>
        <end position="11"/>
    </location>
</feature>